<evidence type="ECO:0000313" key="9">
    <source>
        <dbReference type="Proteomes" id="UP000601223"/>
    </source>
</evidence>
<keyword evidence="3" id="KW-0560">Oxidoreductase</keyword>
<keyword evidence="4" id="KW-1015">Disulfide bond</keyword>
<gene>
    <name evidence="8" type="ORF">Cba03nite_48070</name>
</gene>
<feature type="transmembrane region" description="Helical" evidence="6">
    <location>
        <begin position="28"/>
        <end position="49"/>
    </location>
</feature>
<dbReference type="Gene3D" id="3.40.30.10">
    <property type="entry name" value="Glutaredoxin"/>
    <property type="match status" value="1"/>
</dbReference>
<reference evidence="8 9" key="1">
    <citation type="submission" date="2021-01" db="EMBL/GenBank/DDBJ databases">
        <title>Whole genome shotgun sequence of Catellatospora bangladeshensis NBRC 107357.</title>
        <authorList>
            <person name="Komaki H."/>
            <person name="Tamura T."/>
        </authorList>
    </citation>
    <scope>NUCLEOTIDE SEQUENCE [LARGE SCALE GENOMIC DNA]</scope>
    <source>
        <strain evidence="8 9">NBRC 107357</strain>
    </source>
</reference>
<keyword evidence="9" id="KW-1185">Reference proteome</keyword>
<keyword evidence="5" id="KW-0676">Redox-active center</keyword>
<feature type="domain" description="Thioredoxin-like fold" evidence="7">
    <location>
        <begin position="75"/>
        <end position="235"/>
    </location>
</feature>
<name>A0A8J3NKX1_9ACTN</name>
<dbReference type="SUPFAM" id="SSF52833">
    <property type="entry name" value="Thioredoxin-like"/>
    <property type="match status" value="1"/>
</dbReference>
<proteinExistence type="inferred from homology"/>
<evidence type="ECO:0000256" key="2">
    <source>
        <dbReference type="ARBA" id="ARBA00022729"/>
    </source>
</evidence>
<dbReference type="AlphaFoldDB" id="A0A8J3NKX1"/>
<organism evidence="8 9">
    <name type="scientific">Catellatospora bangladeshensis</name>
    <dbReference type="NCBI Taxonomy" id="310355"/>
    <lineage>
        <taxon>Bacteria</taxon>
        <taxon>Bacillati</taxon>
        <taxon>Actinomycetota</taxon>
        <taxon>Actinomycetes</taxon>
        <taxon>Micromonosporales</taxon>
        <taxon>Micromonosporaceae</taxon>
        <taxon>Catellatospora</taxon>
    </lineage>
</organism>
<evidence type="ECO:0000256" key="4">
    <source>
        <dbReference type="ARBA" id="ARBA00023157"/>
    </source>
</evidence>
<dbReference type="CDD" id="cd02972">
    <property type="entry name" value="DsbA_family"/>
    <property type="match status" value="1"/>
</dbReference>
<dbReference type="PANTHER" id="PTHR13887">
    <property type="entry name" value="GLUTATHIONE S-TRANSFERASE KAPPA"/>
    <property type="match status" value="1"/>
</dbReference>
<comment type="caution">
    <text evidence="8">The sequence shown here is derived from an EMBL/GenBank/DDBJ whole genome shotgun (WGS) entry which is preliminary data.</text>
</comment>
<dbReference type="RefSeq" id="WP_203750336.1">
    <property type="nucleotide sequence ID" value="NZ_BONF01000029.1"/>
</dbReference>
<keyword evidence="2" id="KW-0732">Signal</keyword>
<dbReference type="Proteomes" id="UP000601223">
    <property type="component" value="Unassembled WGS sequence"/>
</dbReference>
<dbReference type="InterPro" id="IPR012336">
    <property type="entry name" value="Thioredoxin-like_fold"/>
</dbReference>
<comment type="similarity">
    <text evidence="1">Belongs to the thioredoxin family. DsbA subfamily.</text>
</comment>
<evidence type="ECO:0000259" key="7">
    <source>
        <dbReference type="Pfam" id="PF13462"/>
    </source>
</evidence>
<evidence type="ECO:0000256" key="6">
    <source>
        <dbReference type="SAM" id="Phobius"/>
    </source>
</evidence>
<dbReference type="GO" id="GO:0016491">
    <property type="term" value="F:oxidoreductase activity"/>
    <property type="evidence" value="ECO:0007669"/>
    <property type="project" value="UniProtKB-KW"/>
</dbReference>
<keyword evidence="6" id="KW-0812">Transmembrane</keyword>
<accession>A0A8J3NKX1</accession>
<sequence>MSTRAGRKQAARVVREQLALERRRRRTAVTSAVAAVALLVAGIVGYGVYRSQQPAAGFAAPASATDDRTGVRVGDGPVTVEVYLDYLCPACRQFEQQAGATIERLLAERRITMVYHPVAILDRYSTNDYSSRSAAGAGCAADAGRLVQYTNALYADQPAEGGAGHTDDRLVEIAATAGLSDDTFGPCLRDGRYADWVTHVTDGMSRRGVNGTPTVFVDGRKLANPTAQTLLAAVEQA</sequence>
<dbReference type="Pfam" id="PF13462">
    <property type="entry name" value="Thioredoxin_4"/>
    <property type="match status" value="1"/>
</dbReference>
<dbReference type="EMBL" id="BONF01000029">
    <property type="protein sequence ID" value="GIF83458.1"/>
    <property type="molecule type" value="Genomic_DNA"/>
</dbReference>
<keyword evidence="6" id="KW-0472">Membrane</keyword>
<dbReference type="InterPro" id="IPR036249">
    <property type="entry name" value="Thioredoxin-like_sf"/>
</dbReference>
<dbReference type="PANTHER" id="PTHR13887:SF14">
    <property type="entry name" value="DISULFIDE BOND FORMATION PROTEIN D"/>
    <property type="match status" value="1"/>
</dbReference>
<evidence type="ECO:0000256" key="3">
    <source>
        <dbReference type="ARBA" id="ARBA00023002"/>
    </source>
</evidence>
<evidence type="ECO:0000313" key="8">
    <source>
        <dbReference type="EMBL" id="GIF83458.1"/>
    </source>
</evidence>
<evidence type="ECO:0000256" key="5">
    <source>
        <dbReference type="ARBA" id="ARBA00023284"/>
    </source>
</evidence>
<protein>
    <recommendedName>
        <fullName evidence="7">Thioredoxin-like fold domain-containing protein</fullName>
    </recommendedName>
</protein>
<evidence type="ECO:0000256" key="1">
    <source>
        <dbReference type="ARBA" id="ARBA00005791"/>
    </source>
</evidence>
<keyword evidence="6" id="KW-1133">Transmembrane helix</keyword>